<gene>
    <name evidence="5" type="ORF">DPX16_11977</name>
</gene>
<evidence type="ECO:0000256" key="2">
    <source>
        <dbReference type="SAM" id="Coils"/>
    </source>
</evidence>
<keyword evidence="6" id="KW-1185">Reference proteome</keyword>
<feature type="coiled-coil region" evidence="2">
    <location>
        <begin position="98"/>
        <end position="157"/>
    </location>
</feature>
<dbReference type="Pfam" id="PF04803">
    <property type="entry name" value="Cor1"/>
    <property type="match status" value="1"/>
</dbReference>
<evidence type="ECO:0000256" key="3">
    <source>
        <dbReference type="SAM" id="MobiDB-lite"/>
    </source>
</evidence>
<reference evidence="5 6" key="1">
    <citation type="submission" date="2018-10" db="EMBL/GenBank/DDBJ databases">
        <title>Genome assembly for a Yunnan-Guizhou Plateau 3E fish, Anabarilius grahami (Regan), and its evolutionary and genetic applications.</title>
        <authorList>
            <person name="Jiang W."/>
        </authorList>
    </citation>
    <scope>NUCLEOTIDE SEQUENCE [LARGE SCALE GENOMIC DNA]</scope>
    <source>
        <strain evidence="5">AG-KIZ</strain>
        <tissue evidence="5">Muscle</tissue>
    </source>
</reference>
<feature type="region of interest" description="Disordered" evidence="3">
    <location>
        <begin position="1"/>
        <end position="55"/>
    </location>
</feature>
<comment type="caution">
    <text evidence="5">The sequence shown here is derived from an EMBL/GenBank/DDBJ whole genome shotgun (WGS) entry which is preliminary data.</text>
</comment>
<name>A0A3N0YCH6_ANAGA</name>
<protein>
    <submittedName>
        <fullName evidence="5">Synaptonemal complex protein 3</fullName>
    </submittedName>
</protein>
<dbReference type="EMBL" id="RJVU01047120">
    <property type="protein sequence ID" value="ROL43945.1"/>
    <property type="molecule type" value="Genomic_DNA"/>
</dbReference>
<dbReference type="PANTHER" id="PTHR19368">
    <property type="entry name" value="XLR/SCP3/FAM9"/>
    <property type="match status" value="1"/>
</dbReference>
<dbReference type="InterPro" id="IPR051443">
    <property type="entry name" value="XLR/SYCP3"/>
</dbReference>
<feature type="domain" description="XLR/SYCP3/FAM9" evidence="4">
    <location>
        <begin position="48"/>
        <end position="179"/>
    </location>
</feature>
<dbReference type="OrthoDB" id="9621324at2759"/>
<dbReference type="AlphaFoldDB" id="A0A3N0YCH6"/>
<dbReference type="GO" id="GO:0051321">
    <property type="term" value="P:meiotic cell cycle"/>
    <property type="evidence" value="ECO:0007669"/>
    <property type="project" value="TreeGrafter"/>
</dbReference>
<feature type="compositionally biased region" description="Basic and acidic residues" evidence="3">
    <location>
        <begin position="14"/>
        <end position="36"/>
    </location>
</feature>
<comment type="similarity">
    <text evidence="1">Belongs to the XLR/SYCP3 family.</text>
</comment>
<dbReference type="GO" id="GO:0000795">
    <property type="term" value="C:synaptonemal complex"/>
    <property type="evidence" value="ECO:0007669"/>
    <property type="project" value="TreeGrafter"/>
</dbReference>
<organism evidence="5 6">
    <name type="scientific">Anabarilius grahami</name>
    <name type="common">Kanglang fish</name>
    <name type="synonym">Barilius grahami</name>
    <dbReference type="NCBI Taxonomy" id="495550"/>
    <lineage>
        <taxon>Eukaryota</taxon>
        <taxon>Metazoa</taxon>
        <taxon>Chordata</taxon>
        <taxon>Craniata</taxon>
        <taxon>Vertebrata</taxon>
        <taxon>Euteleostomi</taxon>
        <taxon>Actinopterygii</taxon>
        <taxon>Neopterygii</taxon>
        <taxon>Teleostei</taxon>
        <taxon>Ostariophysi</taxon>
        <taxon>Cypriniformes</taxon>
        <taxon>Xenocyprididae</taxon>
        <taxon>Xenocypridinae</taxon>
        <taxon>Xenocypridinae incertae sedis</taxon>
        <taxon>Anabarilius</taxon>
    </lineage>
</organism>
<keyword evidence="2" id="KW-0175">Coiled coil</keyword>
<evidence type="ECO:0000259" key="4">
    <source>
        <dbReference type="Pfam" id="PF04803"/>
    </source>
</evidence>
<evidence type="ECO:0000313" key="6">
    <source>
        <dbReference type="Proteomes" id="UP000281406"/>
    </source>
</evidence>
<dbReference type="InterPro" id="IPR006888">
    <property type="entry name" value="XLR/SYCP3/FAM9_dom"/>
</dbReference>
<dbReference type="Proteomes" id="UP000281406">
    <property type="component" value="Unassembled WGS sequence"/>
</dbReference>
<dbReference type="PANTHER" id="PTHR19368:SF15">
    <property type="entry name" value="XLR_SYCP3_FAM9 DOMAIN-CONTAINING PROTEIN"/>
    <property type="match status" value="1"/>
</dbReference>
<accession>A0A3N0YCH6</accession>
<sequence>MAASARKQNKKTKHTDSSTDLKAFDFNNLEEKKGSGSDDDTRDADISKAMQTKRKRLEVLTKNSLKGSTQKLEQMWKTQQNQRQKLTQDYSQQVLSVLQQWESDVQKSEEQEEKLNNLFRQQQKLFQQARVVQNQKMKTIKDLYEQFVKNMEEMEKSHESFLQGTQMELRKEMALLQKKIMMDTQQQEMATVRKSLQSMLF</sequence>
<proteinExistence type="inferred from homology"/>
<dbReference type="GO" id="GO:0007286">
    <property type="term" value="P:spermatid development"/>
    <property type="evidence" value="ECO:0007669"/>
    <property type="project" value="TreeGrafter"/>
</dbReference>
<evidence type="ECO:0000256" key="1">
    <source>
        <dbReference type="ARBA" id="ARBA00010283"/>
    </source>
</evidence>
<evidence type="ECO:0000313" key="5">
    <source>
        <dbReference type="EMBL" id="ROL43945.1"/>
    </source>
</evidence>